<evidence type="ECO:0000313" key="5">
    <source>
        <dbReference type="Proteomes" id="UP001595729"/>
    </source>
</evidence>
<gene>
    <name evidence="4" type="ORF">ACFOPI_15670</name>
</gene>
<comment type="caution">
    <text evidence="4">The sequence shown here is derived from an EMBL/GenBank/DDBJ whole genome shotgun (WGS) entry which is preliminary data.</text>
</comment>
<proteinExistence type="predicted"/>
<dbReference type="Gene3D" id="2.40.50.140">
    <property type="entry name" value="Nucleic acid-binding proteins"/>
    <property type="match status" value="1"/>
</dbReference>
<dbReference type="EMBL" id="JBHRXX010000007">
    <property type="protein sequence ID" value="MFC3685043.1"/>
    <property type="molecule type" value="Genomic_DNA"/>
</dbReference>
<dbReference type="SUPFAM" id="SSF50249">
    <property type="entry name" value="Nucleic acid-binding proteins"/>
    <property type="match status" value="1"/>
</dbReference>
<feature type="transmembrane region" description="Helical" evidence="2">
    <location>
        <begin position="103"/>
        <end position="123"/>
    </location>
</feature>
<dbReference type="InterPro" id="IPR011129">
    <property type="entry name" value="CSD"/>
</dbReference>
<dbReference type="InterPro" id="IPR002059">
    <property type="entry name" value="CSP_DNA-bd"/>
</dbReference>
<dbReference type="Proteomes" id="UP001595729">
    <property type="component" value="Unassembled WGS sequence"/>
</dbReference>
<evidence type="ECO:0000259" key="3">
    <source>
        <dbReference type="PROSITE" id="PS51857"/>
    </source>
</evidence>
<organism evidence="4 5">
    <name type="scientific">Hydrogenophaga luteola</name>
    <dbReference type="NCBI Taxonomy" id="1591122"/>
    <lineage>
        <taxon>Bacteria</taxon>
        <taxon>Pseudomonadati</taxon>
        <taxon>Pseudomonadota</taxon>
        <taxon>Betaproteobacteria</taxon>
        <taxon>Burkholderiales</taxon>
        <taxon>Comamonadaceae</taxon>
        <taxon>Hydrogenophaga</taxon>
    </lineage>
</organism>
<dbReference type="InterPro" id="IPR008613">
    <property type="entry name" value="Excalibur_Ca-bd_domain"/>
</dbReference>
<reference evidence="5" key="1">
    <citation type="journal article" date="2019" name="Int. J. Syst. Evol. Microbiol.">
        <title>The Global Catalogue of Microorganisms (GCM) 10K type strain sequencing project: providing services to taxonomists for standard genome sequencing and annotation.</title>
        <authorList>
            <consortium name="The Broad Institute Genomics Platform"/>
            <consortium name="The Broad Institute Genome Sequencing Center for Infectious Disease"/>
            <person name="Wu L."/>
            <person name="Ma J."/>
        </authorList>
    </citation>
    <scope>NUCLEOTIDE SEQUENCE [LARGE SCALE GENOMIC DNA]</scope>
    <source>
        <strain evidence="5">KCTC 42501</strain>
    </source>
</reference>
<dbReference type="PANTHER" id="PTHR46565">
    <property type="entry name" value="COLD SHOCK DOMAIN PROTEIN 2"/>
    <property type="match status" value="1"/>
</dbReference>
<keyword evidence="2" id="KW-1133">Transmembrane helix</keyword>
<dbReference type="CDD" id="cd04458">
    <property type="entry name" value="CSP_CDS"/>
    <property type="match status" value="1"/>
</dbReference>
<evidence type="ECO:0000256" key="1">
    <source>
        <dbReference type="SAM" id="MobiDB-lite"/>
    </source>
</evidence>
<sequence length="206" mass="22264">MNTVVPRFHGKLTKWNTDRGFGFVVADQGGQELFVHVSAFPREGRSPVIGESLSFELELDKEGRKRAVRVRRPGDPQPRASRHPRQGTTEGARRRAPERAGSGSFGSVLIALLLAAGVGWFGYSRYTERVEAMPTASQSLVSPAQTAAPEIASPAFQCDGRKHCSQMSSCSEAKLFLQNCPGMEMDGDHDGIPCEQQLCSGPFGGG</sequence>
<feature type="domain" description="CSD" evidence="3">
    <location>
        <begin position="7"/>
        <end position="72"/>
    </location>
</feature>
<accession>A0ABV7W6Z3</accession>
<keyword evidence="5" id="KW-1185">Reference proteome</keyword>
<dbReference type="Pfam" id="PF05901">
    <property type="entry name" value="Excalibur"/>
    <property type="match status" value="1"/>
</dbReference>
<evidence type="ECO:0000256" key="2">
    <source>
        <dbReference type="SAM" id="Phobius"/>
    </source>
</evidence>
<evidence type="ECO:0000313" key="4">
    <source>
        <dbReference type="EMBL" id="MFC3685043.1"/>
    </source>
</evidence>
<feature type="region of interest" description="Disordered" evidence="1">
    <location>
        <begin position="66"/>
        <end position="101"/>
    </location>
</feature>
<keyword evidence="2" id="KW-0812">Transmembrane</keyword>
<dbReference type="SMART" id="SM00357">
    <property type="entry name" value="CSP"/>
    <property type="match status" value="1"/>
</dbReference>
<name>A0ABV7W6Z3_9BURK</name>
<dbReference type="Pfam" id="PF00313">
    <property type="entry name" value="CSD"/>
    <property type="match status" value="1"/>
</dbReference>
<dbReference type="SMART" id="SM00894">
    <property type="entry name" value="Excalibur"/>
    <property type="match status" value="1"/>
</dbReference>
<keyword evidence="2" id="KW-0472">Membrane</keyword>
<dbReference type="PANTHER" id="PTHR46565:SF20">
    <property type="entry name" value="COLD SHOCK DOMAIN-CONTAINING PROTEIN 4"/>
    <property type="match status" value="1"/>
</dbReference>
<dbReference type="RefSeq" id="WP_382175635.1">
    <property type="nucleotide sequence ID" value="NZ_JBHRXX010000007.1"/>
</dbReference>
<dbReference type="InterPro" id="IPR012340">
    <property type="entry name" value="NA-bd_OB-fold"/>
</dbReference>
<protein>
    <submittedName>
        <fullName evidence="4">Cold shock domain-containing protein</fullName>
    </submittedName>
</protein>
<dbReference type="PROSITE" id="PS51857">
    <property type="entry name" value="CSD_2"/>
    <property type="match status" value="1"/>
</dbReference>